<dbReference type="PANTHER" id="PTHR45913">
    <property type="entry name" value="EPM2A-INTERACTING PROTEIN 1"/>
    <property type="match status" value="1"/>
</dbReference>
<protein>
    <submittedName>
        <fullName evidence="2">Protein ZBED8-like</fullName>
    </submittedName>
</protein>
<evidence type="ECO:0000313" key="2">
    <source>
        <dbReference type="RefSeq" id="XP_026520107.1"/>
    </source>
</evidence>
<organism evidence="1 2">
    <name type="scientific">Notechis scutatus</name>
    <name type="common">mainland tiger snake</name>
    <dbReference type="NCBI Taxonomy" id="8663"/>
    <lineage>
        <taxon>Eukaryota</taxon>
        <taxon>Metazoa</taxon>
        <taxon>Chordata</taxon>
        <taxon>Craniata</taxon>
        <taxon>Vertebrata</taxon>
        <taxon>Euteleostomi</taxon>
        <taxon>Lepidosauria</taxon>
        <taxon>Squamata</taxon>
        <taxon>Bifurcata</taxon>
        <taxon>Unidentata</taxon>
        <taxon>Episquamata</taxon>
        <taxon>Toxicofera</taxon>
        <taxon>Serpentes</taxon>
        <taxon>Colubroidea</taxon>
        <taxon>Elapidae</taxon>
        <taxon>Hydrophiinae</taxon>
        <taxon>Notechis</taxon>
    </lineage>
</organism>
<accession>A0A6J1TNF2</accession>
<dbReference type="KEGG" id="nss:113409991"/>
<dbReference type="AlphaFoldDB" id="A0A6J1TNF2"/>
<keyword evidence="1" id="KW-1185">Reference proteome</keyword>
<dbReference type="SUPFAM" id="SSF53098">
    <property type="entry name" value="Ribonuclease H-like"/>
    <property type="match status" value="1"/>
</dbReference>
<evidence type="ECO:0000313" key="1">
    <source>
        <dbReference type="Proteomes" id="UP000504612"/>
    </source>
</evidence>
<gene>
    <name evidence="2" type="primary">LOC113409991</name>
</gene>
<dbReference type="InterPro" id="IPR012337">
    <property type="entry name" value="RNaseH-like_sf"/>
</dbReference>
<dbReference type="Proteomes" id="UP000504612">
    <property type="component" value="Unplaced"/>
</dbReference>
<name>A0A6J1TNF2_9SAUR</name>
<dbReference type="RefSeq" id="XP_026520107.1">
    <property type="nucleotide sequence ID" value="XM_026664322.1"/>
</dbReference>
<sequence length="625" mass="71859">MIYPANSVHSLAVRVTTFPINVFFTLQMTSIRKRIYQEEFLDYGFTQIDDKGIMKPQCVVCLKVLTAESFKKSQLKKHLDNLHPHLASKPREYFVNLEMSVKRQRLDSNFRGTFNQCSASKASFEVAWLIARNKKPYTIGEDLVKPAALKMAEIMCGQNEAKKLNSVPLSARVVKERVSILAKNVRQQVISSIKESKYFAIQLDETTDVSSNSQLMVYVRYKGLHLIEEELLFCSPLDLRSRGIDIFNKVNEYFNDVNLKWEDCLAVSVDGAPAMLGHVNGFAAFVRERNPKVEVNHCIIHRQALLVKHLEPTLEAVMHDVIKIVNVVKGHALNTRLFRELCKAGDAEYTDLLYHTEVRWLSCGNVLNRVWALKTELESFMVEQKHVLAEKFTNPLWVAHLAYLADMFEHVNVLNKELQGKNINIISAREKISAFGSKLLYWRQKVEQKKIATFSKLALFLEDCENITFEDIKDTVIRHLTKLKEWFSDYFPDLDSHAVSWIVDPFKCEICVVPEEPQGLAESLLELRCNNEAQITFENKADLSNFWMSTPAKAFKIAHEEAFKKLLPFATTYLCKQGFSTLTNIKTKKRNRLDLEDCIHIALTSKCPNIDDLVSKMKQHHFSKT</sequence>
<dbReference type="PANTHER" id="PTHR45913:SF19">
    <property type="entry name" value="LOW QUALITY PROTEIN: ZINC FINGER BED DOMAIN-CONTAINING PROTEIN 5-LIKE"/>
    <property type="match status" value="1"/>
</dbReference>
<dbReference type="GeneID" id="113409991"/>
<reference evidence="2" key="1">
    <citation type="submission" date="2025-08" db="UniProtKB">
        <authorList>
            <consortium name="RefSeq"/>
        </authorList>
    </citation>
    <scope>IDENTIFICATION</scope>
</reference>
<proteinExistence type="predicted"/>